<dbReference type="SUPFAM" id="SSF52151">
    <property type="entry name" value="FabD/lysophospholipase-like"/>
    <property type="match status" value="1"/>
</dbReference>
<feature type="domain" description="Carrier" evidence="8">
    <location>
        <begin position="2056"/>
        <end position="2130"/>
    </location>
</feature>
<feature type="active site" description="Proton acceptor; for dehydratase activity" evidence="6">
    <location>
        <position position="930"/>
    </location>
</feature>
<dbReference type="SMART" id="SM00826">
    <property type="entry name" value="PKS_DH"/>
    <property type="match status" value="1"/>
</dbReference>
<evidence type="ECO:0000259" key="8">
    <source>
        <dbReference type="PROSITE" id="PS50075"/>
    </source>
</evidence>
<feature type="domain" description="PKS/mFAS DH" evidence="10">
    <location>
        <begin position="884"/>
        <end position="1187"/>
    </location>
</feature>
<evidence type="ECO:0000259" key="10">
    <source>
        <dbReference type="PROSITE" id="PS52019"/>
    </source>
</evidence>
<gene>
    <name evidence="11" type="ORF">FED44_03905</name>
</gene>
<dbReference type="InterPro" id="IPR014043">
    <property type="entry name" value="Acyl_transferase_dom"/>
</dbReference>
<dbReference type="InterPro" id="IPR036291">
    <property type="entry name" value="NAD(P)-bd_dom_sf"/>
</dbReference>
<comment type="caution">
    <text evidence="11">The sequence shown here is derived from an EMBL/GenBank/DDBJ whole genome shotgun (WGS) entry which is preliminary data.</text>
</comment>
<organism evidence="11 12">
    <name type="scientific">Microbispora triticiradicis</name>
    <dbReference type="NCBI Taxonomy" id="2200763"/>
    <lineage>
        <taxon>Bacteria</taxon>
        <taxon>Bacillati</taxon>
        <taxon>Actinomycetota</taxon>
        <taxon>Actinomycetes</taxon>
        <taxon>Streptosporangiales</taxon>
        <taxon>Streptosporangiaceae</taxon>
        <taxon>Microbispora</taxon>
    </lineage>
</organism>
<evidence type="ECO:0000256" key="4">
    <source>
        <dbReference type="ARBA" id="ARBA00023268"/>
    </source>
</evidence>
<dbReference type="CDD" id="cd00833">
    <property type="entry name" value="PKS"/>
    <property type="match status" value="1"/>
</dbReference>
<accession>A0A5R8ZLE9</accession>
<dbReference type="SUPFAM" id="SSF53901">
    <property type="entry name" value="Thiolase-like"/>
    <property type="match status" value="1"/>
</dbReference>
<dbReference type="PANTHER" id="PTHR43775">
    <property type="entry name" value="FATTY ACID SYNTHASE"/>
    <property type="match status" value="1"/>
</dbReference>
<dbReference type="OrthoDB" id="4537517at2"/>
<dbReference type="Gene3D" id="3.40.50.720">
    <property type="entry name" value="NAD(P)-binding Rossmann-like Domain"/>
    <property type="match status" value="2"/>
</dbReference>
<proteinExistence type="predicted"/>
<dbReference type="Pfam" id="PF00550">
    <property type="entry name" value="PP-binding"/>
    <property type="match status" value="1"/>
</dbReference>
<dbReference type="EMBL" id="VANP01000001">
    <property type="protein sequence ID" value="TLP66608.1"/>
    <property type="molecule type" value="Genomic_DNA"/>
</dbReference>
<evidence type="ECO:0000256" key="5">
    <source>
        <dbReference type="ARBA" id="ARBA00023315"/>
    </source>
</evidence>
<dbReference type="InterPro" id="IPR001227">
    <property type="entry name" value="Ac_transferase_dom_sf"/>
</dbReference>
<dbReference type="Pfam" id="PF14765">
    <property type="entry name" value="PS-DH"/>
    <property type="match status" value="1"/>
</dbReference>
<evidence type="ECO:0000256" key="2">
    <source>
        <dbReference type="ARBA" id="ARBA00022553"/>
    </source>
</evidence>
<protein>
    <submittedName>
        <fullName evidence="11">SDR family NAD(P)-dependent oxidoreductase</fullName>
    </submittedName>
</protein>
<keyword evidence="1" id="KW-0596">Phosphopantetheine</keyword>
<dbReference type="GO" id="GO:0006633">
    <property type="term" value="P:fatty acid biosynthetic process"/>
    <property type="evidence" value="ECO:0007669"/>
    <property type="project" value="InterPro"/>
</dbReference>
<dbReference type="InterPro" id="IPR020806">
    <property type="entry name" value="PKS_PP-bd"/>
</dbReference>
<dbReference type="InterPro" id="IPR009081">
    <property type="entry name" value="PP-bd_ACP"/>
</dbReference>
<dbReference type="GO" id="GO:0004315">
    <property type="term" value="F:3-oxoacyl-[acyl-carrier-protein] synthase activity"/>
    <property type="evidence" value="ECO:0007669"/>
    <property type="project" value="InterPro"/>
</dbReference>
<dbReference type="Gene3D" id="3.30.70.3290">
    <property type="match status" value="1"/>
</dbReference>
<dbReference type="InterPro" id="IPR050091">
    <property type="entry name" value="PKS_NRPS_Biosynth_Enz"/>
</dbReference>
<dbReference type="InterPro" id="IPR014030">
    <property type="entry name" value="Ketoacyl_synth_N"/>
</dbReference>
<evidence type="ECO:0000256" key="3">
    <source>
        <dbReference type="ARBA" id="ARBA00022679"/>
    </source>
</evidence>
<dbReference type="InterPro" id="IPR057326">
    <property type="entry name" value="KR_dom"/>
</dbReference>
<dbReference type="InterPro" id="IPR011032">
    <property type="entry name" value="GroES-like_sf"/>
</dbReference>
<dbReference type="Gene3D" id="3.10.129.110">
    <property type="entry name" value="Polyketide synthase dehydratase"/>
    <property type="match status" value="1"/>
</dbReference>
<keyword evidence="4" id="KW-0511">Multifunctional enzyme</keyword>
<dbReference type="SMART" id="SM00822">
    <property type="entry name" value="PKS_KR"/>
    <property type="match status" value="1"/>
</dbReference>
<keyword evidence="3" id="KW-0808">Transferase</keyword>
<dbReference type="PANTHER" id="PTHR43775:SF37">
    <property type="entry name" value="SI:DKEY-61P9.11"/>
    <property type="match status" value="1"/>
</dbReference>
<dbReference type="SMART" id="SM01294">
    <property type="entry name" value="PKS_PP_betabranch"/>
    <property type="match status" value="1"/>
</dbReference>
<evidence type="ECO:0000313" key="12">
    <source>
        <dbReference type="Proteomes" id="UP000309033"/>
    </source>
</evidence>
<keyword evidence="5" id="KW-0012">Acyltransferase</keyword>
<dbReference type="GO" id="GO:0016491">
    <property type="term" value="F:oxidoreductase activity"/>
    <property type="evidence" value="ECO:0007669"/>
    <property type="project" value="InterPro"/>
</dbReference>
<dbReference type="CDD" id="cd05195">
    <property type="entry name" value="enoyl_red"/>
    <property type="match status" value="1"/>
</dbReference>
<dbReference type="Proteomes" id="UP000309033">
    <property type="component" value="Unassembled WGS sequence"/>
</dbReference>
<dbReference type="Gene3D" id="3.90.180.10">
    <property type="entry name" value="Medium-chain alcohol dehydrogenases, catalytic domain"/>
    <property type="match status" value="2"/>
</dbReference>
<dbReference type="PROSITE" id="PS50075">
    <property type="entry name" value="CARRIER"/>
    <property type="match status" value="1"/>
</dbReference>
<dbReference type="Gene3D" id="3.40.366.10">
    <property type="entry name" value="Malonyl-Coenzyme A Acyl Carrier Protein, domain 2"/>
    <property type="match status" value="1"/>
</dbReference>
<dbReference type="InterPro" id="IPR018201">
    <property type="entry name" value="Ketoacyl_synth_AS"/>
</dbReference>
<dbReference type="Pfam" id="PF02801">
    <property type="entry name" value="Ketoacyl-synt_C"/>
    <property type="match status" value="1"/>
</dbReference>
<dbReference type="InterPro" id="IPR016035">
    <property type="entry name" value="Acyl_Trfase/lysoPLipase"/>
</dbReference>
<dbReference type="InterPro" id="IPR020843">
    <property type="entry name" value="ER"/>
</dbReference>
<dbReference type="PROSITE" id="PS00012">
    <property type="entry name" value="PHOSPHOPANTETHEINE"/>
    <property type="match status" value="1"/>
</dbReference>
<dbReference type="GO" id="GO:0031177">
    <property type="term" value="F:phosphopantetheine binding"/>
    <property type="evidence" value="ECO:0007669"/>
    <property type="project" value="InterPro"/>
</dbReference>
<dbReference type="Pfam" id="PF08659">
    <property type="entry name" value="KR"/>
    <property type="match status" value="1"/>
</dbReference>
<dbReference type="GO" id="GO:0004312">
    <property type="term" value="F:fatty acid synthase activity"/>
    <property type="evidence" value="ECO:0007669"/>
    <property type="project" value="TreeGrafter"/>
</dbReference>
<dbReference type="SMART" id="SM00827">
    <property type="entry name" value="PKS_AT"/>
    <property type="match status" value="1"/>
</dbReference>
<dbReference type="InterPro" id="IPR006162">
    <property type="entry name" value="Ppantetheine_attach_site"/>
</dbReference>
<dbReference type="PROSITE" id="PS52004">
    <property type="entry name" value="KS3_2"/>
    <property type="match status" value="1"/>
</dbReference>
<reference evidence="11" key="1">
    <citation type="submission" date="2019-05" db="EMBL/GenBank/DDBJ databases">
        <title>Isolation, diversity and antifungal activity of Actinobacteria from wheat.</title>
        <authorList>
            <person name="Yu B."/>
        </authorList>
    </citation>
    <scope>NUCLEOTIDE SEQUENCE [LARGE SCALE GENOMIC DNA]</scope>
    <source>
        <strain evidence="11">NEAU-HEGS1-5</strain>
    </source>
</reference>
<dbReference type="SMART" id="SM00825">
    <property type="entry name" value="PKS_KS"/>
    <property type="match status" value="1"/>
</dbReference>
<dbReference type="Gene3D" id="1.10.1200.10">
    <property type="entry name" value="ACP-like"/>
    <property type="match status" value="1"/>
</dbReference>
<feature type="region of interest" description="Disordered" evidence="7">
    <location>
        <begin position="1580"/>
        <end position="1642"/>
    </location>
</feature>
<dbReference type="Gene3D" id="3.40.47.10">
    <property type="match status" value="1"/>
</dbReference>
<evidence type="ECO:0000256" key="7">
    <source>
        <dbReference type="SAM" id="MobiDB-lite"/>
    </source>
</evidence>
<dbReference type="InterPro" id="IPR020841">
    <property type="entry name" value="PKS_Beta-ketoAc_synthase_dom"/>
</dbReference>
<dbReference type="SUPFAM" id="SSF47336">
    <property type="entry name" value="ACP-like"/>
    <property type="match status" value="1"/>
</dbReference>
<dbReference type="PROSITE" id="PS52019">
    <property type="entry name" value="PKS_MFAS_DH"/>
    <property type="match status" value="1"/>
</dbReference>
<sequence length="2137" mass="223643">MDADTVHDLTCPIAIVGMAGRFPGAPDAESLWRLLMNGDSAIGPVPADRWDASQPLDPDRRIQAVGGFIDGVDRFDAAFFGVSPREAADIDPQQRLLLETGWRTLEDAGVRASDLAGSRTGVYVGASWHDYELLRGRRGAHATPHSLVGNALDVIAARLSYFLRLRGPSMTVETGCSSSLVALHLAAQALRQGEIDAAIVGGVNLMLDPHVTVGLTHFGALSPQGRCAAFAAGADGFVRGEGVAALYVKTLDRALADGDRIHGVVVRTVVNNDGGGDSLVTPSPEGQEDLLRQAYRQGVVPAYIEAHGTGTGRGDPIEATAIGRVLGAGRTGDPVHIGSVKTNIGHLEACAGLAGLFKLLLALRHRVVPPSLHAGTLNPGIDFEGLGVRVAREPLALAPDGPVHLGVSSFGWGGTNAHVVVSSPPPPGTHPEATPAGAVPTGLPAVVPLSAKDSGALAELAGRMTSFVPEGVTGIEEVTGIAELAGRLAHRRDHFPVRAACVAPDAGRLRAVLETLAADPESGVTGRAVEKGRVAFVFPGQGSQWSGMGRSLYRESPLFAAVVDRCAEALRPHVSWDPRGVFSGSGGEEWTTRIDMLQPTLWAMSLGLAELWRACGVEPDVVLGHSQGEITAATVAGILSYEDAALVMARRSAIARRASGRGRMLAVDLSREEAVEALAGFEDSVSLAVHNGPRSCVLSGEQEAVLTLKEILEAEGTYCRLVNVDYASHSPQMDPLREDLLTALAPVRPREGRVAMLSTVRGRRVEGAELDAAYWTDNLRDPVLFADAMNALLEDGVTHVVEISPHPVLAPVINPVIAPETATGTEAGDRPIAVLTTLRRDAGGAEDFAAALARAYVAGLEPFAELPRNGFRPLPGHPLRADRHWVAGGAASGPAARGLDVRLGPAPGERGAWHGALELSARAVPWLGDHKVYGTAVLPGAAILGAAVATARARAGRTPLAARSAVAPESSLTLENVVFHKEVALDDERPARLTAEWRDHPRGGAFRLLSLPEGADEWTVNAVAEVDADPEPLPVPGFPEWHTGVEPTGVSSFYQECGDRGLDYGPAFQGVRTLYLDPAGGRALGRVVLAERLSGSSRAGSPLHPALWDGCLQVALTLYGGADALVPTAVRRVRVLADPDQPVAACWSHAVRDGDGRVDVFVFGERHEPLLTVEGLEMRPLPGAATVTADAARLHHVGWTEVPPPAGTPAEPGRWAVYGDATPATDRLVAALSAALTAAGARVTDQAAAADAVLFVAPGADAGHEAQIEGLNRLTGIVRECVTAGASPRLTVVTTLAQGIGTTAPPDPGAALYWGYTRVLRREHPELEPRLVDVDPADIDPAGSAGSDWTGSGWAARCAAELLGPDAEDQIVLRGSTRLAARITRGEPEPDPTLPAPRTGPQPFRAEGRDHVPLERRPPEDGEIEIEVTAAPSTGNAVAGRVVATGPARGARVDGEDRPDGADRVNRRAPVNRGDRVVALAAGPPASHVVARAEHARTIPDALTDAEAAGMALPAAVAWHALTEIGRVQPGQTVLVLSGDGALGQAAVRLARRLGARVVTAAPGPAPHEQDEIDPHRIDSHPAEALPIDPLPTDPHPTEAPQIDSHPGDALRISPLPTEAPRIDPLSTDPHPADPQWIDLRDPSWPDAVRRVTGGRGADVVVDCLGGSTLPAGLGALARGGRFVDVRGAGGGPYQRVDLGLFREGVIYAVVDPAELAGRAPETLARVWDLVAADELGPLPIGTRPFANPPEDGDEAVLTAPETVGRVACVPLPGGRFRADGSYLVTGGMGALGLSLAEFLAENGAGCLVLLGRSEPGPGPARRLAALRDGGTRVRTVVCDVADRAALCAALDDVRRDLPPLRGVFHAAGVLADTTVTRMTPRHLADTTRPKVDGARNLDAATAHDPLDLFVLFSSAAALVGTAGQAAYAAANSFLDALAESRRRRGLPGLSVQWGPFTEVGLAAGDARRGARLADLGMGGFPTSEAWPALVRMLDGGAAVQGYVELEPRRWFDAYPATAALGSWRHLREAARDPGAGQGGEFRARLSELPEQARLALVETKIRELAGRVLRLAPEHIESEVPFKGLGLDSLMSLELRNRLESAFGLRLSPTLLWAHTNSKALSRALCHQLSPAANSA</sequence>
<dbReference type="InterPro" id="IPR049551">
    <property type="entry name" value="PKS_DH_C"/>
</dbReference>
<feature type="region of interest" description="Disordered" evidence="7">
    <location>
        <begin position="1379"/>
        <end position="1417"/>
    </location>
</feature>
<dbReference type="GO" id="GO:0005886">
    <property type="term" value="C:plasma membrane"/>
    <property type="evidence" value="ECO:0007669"/>
    <property type="project" value="TreeGrafter"/>
</dbReference>
<evidence type="ECO:0000259" key="9">
    <source>
        <dbReference type="PROSITE" id="PS52004"/>
    </source>
</evidence>
<dbReference type="GO" id="GO:0005737">
    <property type="term" value="C:cytoplasm"/>
    <property type="evidence" value="ECO:0007669"/>
    <property type="project" value="TreeGrafter"/>
</dbReference>
<feature type="region of interest" description="C-terminal hotdog fold" evidence="6">
    <location>
        <begin position="1045"/>
        <end position="1187"/>
    </location>
</feature>
<dbReference type="SUPFAM" id="SSF50129">
    <property type="entry name" value="GroES-like"/>
    <property type="match status" value="1"/>
</dbReference>
<evidence type="ECO:0000256" key="1">
    <source>
        <dbReference type="ARBA" id="ARBA00022450"/>
    </source>
</evidence>
<dbReference type="InterPro" id="IPR013968">
    <property type="entry name" value="PKS_KR"/>
</dbReference>
<dbReference type="SMART" id="SM00829">
    <property type="entry name" value="PKS_ER"/>
    <property type="match status" value="1"/>
</dbReference>
<dbReference type="SMART" id="SM00823">
    <property type="entry name" value="PKS_PP"/>
    <property type="match status" value="1"/>
</dbReference>
<dbReference type="InterPro" id="IPR036736">
    <property type="entry name" value="ACP-like_sf"/>
</dbReference>
<feature type="domain" description="Ketosynthase family 3 (KS3)" evidence="9">
    <location>
        <begin position="10"/>
        <end position="423"/>
    </location>
</feature>
<dbReference type="InterPro" id="IPR049900">
    <property type="entry name" value="PKS_mFAS_DH"/>
</dbReference>
<evidence type="ECO:0000313" key="11">
    <source>
        <dbReference type="EMBL" id="TLP66608.1"/>
    </source>
</evidence>
<dbReference type="GO" id="GO:0071770">
    <property type="term" value="P:DIM/DIP cell wall layer assembly"/>
    <property type="evidence" value="ECO:0007669"/>
    <property type="project" value="TreeGrafter"/>
</dbReference>
<evidence type="ECO:0000256" key="6">
    <source>
        <dbReference type="PROSITE-ProRule" id="PRU01363"/>
    </source>
</evidence>
<dbReference type="FunFam" id="3.40.366.10:FF:000002">
    <property type="entry name" value="Probable polyketide synthase 2"/>
    <property type="match status" value="1"/>
</dbReference>
<dbReference type="InterPro" id="IPR016039">
    <property type="entry name" value="Thiolase-like"/>
</dbReference>
<dbReference type="Pfam" id="PF21089">
    <property type="entry name" value="PKS_DH_N"/>
    <property type="match status" value="1"/>
</dbReference>
<keyword evidence="12" id="KW-1185">Reference proteome</keyword>
<dbReference type="InterPro" id="IPR020807">
    <property type="entry name" value="PKS_DH"/>
</dbReference>
<dbReference type="PROSITE" id="PS00606">
    <property type="entry name" value="KS3_1"/>
    <property type="match status" value="1"/>
</dbReference>
<feature type="compositionally biased region" description="Pro residues" evidence="7">
    <location>
        <begin position="1391"/>
        <end position="1400"/>
    </location>
</feature>
<name>A0A5R8ZLE9_9ACTN</name>
<dbReference type="InterPro" id="IPR032821">
    <property type="entry name" value="PKS_assoc"/>
</dbReference>
<dbReference type="InterPro" id="IPR016036">
    <property type="entry name" value="Malonyl_transacylase_ACP-bd"/>
</dbReference>
<feature type="region of interest" description="N-terminal hotdog fold" evidence="6">
    <location>
        <begin position="884"/>
        <end position="1033"/>
    </location>
</feature>
<dbReference type="InterPro" id="IPR049552">
    <property type="entry name" value="PKS_DH_N"/>
</dbReference>
<feature type="compositionally biased region" description="Basic and acidic residues" evidence="7">
    <location>
        <begin position="1406"/>
        <end position="1417"/>
    </location>
</feature>
<dbReference type="SUPFAM" id="SSF51735">
    <property type="entry name" value="NAD(P)-binding Rossmann-fold domains"/>
    <property type="match status" value="3"/>
</dbReference>
<keyword evidence="2" id="KW-0597">Phosphoprotein</keyword>
<feature type="active site" description="Proton donor; for dehydratase activity" evidence="6">
    <location>
        <position position="1109"/>
    </location>
</feature>
<dbReference type="InterPro" id="IPR042104">
    <property type="entry name" value="PKS_dehydratase_sf"/>
</dbReference>
<dbReference type="SUPFAM" id="SSF55048">
    <property type="entry name" value="Probable ACP-binding domain of malonyl-CoA ACP transacylase"/>
    <property type="match status" value="1"/>
</dbReference>
<dbReference type="InterPro" id="IPR014031">
    <property type="entry name" value="Ketoacyl_synth_C"/>
</dbReference>
<dbReference type="Pfam" id="PF00698">
    <property type="entry name" value="Acyl_transf_1"/>
    <property type="match status" value="1"/>
</dbReference>
<dbReference type="Pfam" id="PF16197">
    <property type="entry name" value="KAsynt_C_assoc"/>
    <property type="match status" value="1"/>
</dbReference>
<dbReference type="Pfam" id="PF00109">
    <property type="entry name" value="ketoacyl-synt"/>
    <property type="match status" value="1"/>
</dbReference>